<name>A0A345RTW1_9PSED</name>
<dbReference type="Proteomes" id="UP000253720">
    <property type="component" value="Chromosome"/>
</dbReference>
<comment type="similarity">
    <text evidence="1">Belongs to the metallophosphoesterase superfamily. YfcE family.</text>
</comment>
<dbReference type="PANTHER" id="PTHR42850:SF2">
    <property type="entry name" value="BLL5683 PROTEIN"/>
    <property type="match status" value="1"/>
</dbReference>
<evidence type="ECO:0000259" key="2">
    <source>
        <dbReference type="Pfam" id="PF12850"/>
    </source>
</evidence>
<dbReference type="CDD" id="cd00838">
    <property type="entry name" value="MPP_superfamily"/>
    <property type="match status" value="1"/>
</dbReference>
<dbReference type="InterPro" id="IPR050126">
    <property type="entry name" value="Ap4A_hydrolase"/>
</dbReference>
<dbReference type="Pfam" id="PF12850">
    <property type="entry name" value="Metallophos_2"/>
    <property type="match status" value="1"/>
</dbReference>
<feature type="domain" description="Calcineurin-like phosphoesterase" evidence="2">
    <location>
        <begin position="15"/>
        <end position="204"/>
    </location>
</feature>
<evidence type="ECO:0000313" key="3">
    <source>
        <dbReference type="EMBL" id="AXI62727.1"/>
    </source>
</evidence>
<dbReference type="Gene3D" id="3.60.21.10">
    <property type="match status" value="1"/>
</dbReference>
<dbReference type="AlphaFoldDB" id="A0A345RTW1"/>
<dbReference type="KEGG" id="pke:DLD99_20340"/>
<dbReference type="EMBL" id="CP029608">
    <property type="protein sequence ID" value="AXI62727.1"/>
    <property type="molecule type" value="Genomic_DNA"/>
</dbReference>
<dbReference type="InterPro" id="IPR011152">
    <property type="entry name" value="Pesterase_MJ0912"/>
</dbReference>
<organism evidence="3 4">
    <name type="scientific">Pseudomonas kribbensis</name>
    <dbReference type="NCBI Taxonomy" id="1628086"/>
    <lineage>
        <taxon>Bacteria</taxon>
        <taxon>Pseudomonadati</taxon>
        <taxon>Pseudomonadota</taxon>
        <taxon>Gammaproteobacteria</taxon>
        <taxon>Pseudomonadales</taxon>
        <taxon>Pseudomonadaceae</taxon>
        <taxon>Pseudomonas</taxon>
    </lineage>
</organism>
<dbReference type="InterPro" id="IPR024654">
    <property type="entry name" value="Calcineurin-like_PHP_lpxH"/>
</dbReference>
<gene>
    <name evidence="3" type="ORF">DLD99_20340</name>
</gene>
<dbReference type="InterPro" id="IPR029052">
    <property type="entry name" value="Metallo-depent_PP-like"/>
</dbReference>
<dbReference type="GO" id="GO:0016791">
    <property type="term" value="F:phosphatase activity"/>
    <property type="evidence" value="ECO:0007669"/>
    <property type="project" value="TreeGrafter"/>
</dbReference>
<evidence type="ECO:0000256" key="1">
    <source>
        <dbReference type="ARBA" id="ARBA00008950"/>
    </source>
</evidence>
<protein>
    <submittedName>
        <fullName evidence="3">Metallophosphoesterase</fullName>
    </submittedName>
</protein>
<dbReference type="PIRSF" id="PIRSF000883">
    <property type="entry name" value="Pesterase_MJ0912"/>
    <property type="match status" value="1"/>
</dbReference>
<keyword evidence="4" id="KW-1185">Reference proteome</keyword>
<proteinExistence type="inferred from homology"/>
<sequence>MSSLPLLLPYRGESVYIIADVHANLPALQAVLDSIPLSADIVCAGDLLGYYTEPNEVCQLLRERKVHCIKGNHDKYVLGELSYSDSRESKYRIQNTRESLTDENLKWLSSLPDALELRFSTDEKSTPVDTAMYVAHGSPHNAEEYIYKDTEIGFAWPDAMDYLVLGHTHHPMQRPAGAGIIVNPGSVGQARDRIPGACYASIDAHSRTVEFFRANYDIDAYKNRLREAGIQEAMIEILSRTA</sequence>
<accession>A0A345RTW1</accession>
<dbReference type="GO" id="GO:0005737">
    <property type="term" value="C:cytoplasm"/>
    <property type="evidence" value="ECO:0007669"/>
    <property type="project" value="TreeGrafter"/>
</dbReference>
<reference evidence="3 4" key="1">
    <citation type="submission" date="2018-05" db="EMBL/GenBank/DDBJ databases">
        <title>Complete genome sequence of Pseudomonas kribbensis 46-2(T).</title>
        <authorList>
            <person name="Jeong H."/>
            <person name="Lee S.-G."/>
            <person name="Rha E."/>
            <person name="Kim H."/>
        </authorList>
    </citation>
    <scope>NUCLEOTIDE SEQUENCE [LARGE SCALE GENOMIC DNA]</scope>
    <source>
        <strain evidence="3 4">46-2</strain>
    </source>
</reference>
<evidence type="ECO:0000313" key="4">
    <source>
        <dbReference type="Proteomes" id="UP000253720"/>
    </source>
</evidence>
<dbReference type="PANTHER" id="PTHR42850">
    <property type="entry name" value="METALLOPHOSPHOESTERASE"/>
    <property type="match status" value="1"/>
</dbReference>
<dbReference type="SUPFAM" id="SSF56300">
    <property type="entry name" value="Metallo-dependent phosphatases"/>
    <property type="match status" value="1"/>
</dbReference>